<reference evidence="2 3" key="1">
    <citation type="submission" date="2020-03" db="EMBL/GenBank/DDBJ databases">
        <title>Complete Genome Sequence of Halomonas hydrothermalis Strain Slthf2, Halophilic Bacterium Isolated from Deep-Sea Hydrothermal-Vent Environments.</title>
        <authorList>
            <person name="Takeyama N."/>
            <person name="Huang M."/>
            <person name="Sato K."/>
            <person name="Galipon J."/>
            <person name="Arakawa K."/>
        </authorList>
    </citation>
    <scope>NUCLEOTIDE SEQUENCE [LARGE SCALE GENOMIC DNA]</scope>
    <source>
        <strain evidence="2 3">Slthf2</strain>
    </source>
</reference>
<accession>A0A6F8TZE0</accession>
<evidence type="ECO:0000313" key="3">
    <source>
        <dbReference type="Proteomes" id="UP000502259"/>
    </source>
</evidence>
<dbReference type="EMBL" id="AP022843">
    <property type="protein sequence ID" value="BCB06658.1"/>
    <property type="molecule type" value="Genomic_DNA"/>
</dbReference>
<dbReference type="GeneID" id="93949272"/>
<feature type="transmembrane region" description="Helical" evidence="1">
    <location>
        <begin position="12"/>
        <end position="37"/>
    </location>
</feature>
<sequence length="42" mass="4383">MAHHDDNFKDESGLLSIVLGVVVLVSMSALPATIGWVQAFGG</sequence>
<dbReference type="RefSeq" id="WP_264298868.1">
    <property type="nucleotide sequence ID" value="NZ_AP022843.1"/>
</dbReference>
<dbReference type="Proteomes" id="UP000502259">
    <property type="component" value="Chromosome"/>
</dbReference>
<dbReference type="AlphaFoldDB" id="A0A6F8TZE0"/>
<name>A0A6F8TZE0_9GAMM</name>
<keyword evidence="1" id="KW-0812">Transmembrane</keyword>
<evidence type="ECO:0000256" key="1">
    <source>
        <dbReference type="SAM" id="Phobius"/>
    </source>
</evidence>
<proteinExistence type="predicted"/>
<keyword evidence="1" id="KW-1133">Transmembrane helix</keyword>
<keyword evidence="3" id="KW-1185">Reference proteome</keyword>
<keyword evidence="1" id="KW-0472">Membrane</keyword>
<gene>
    <name evidence="2" type="ORF">HHSLTHF2_05480</name>
</gene>
<evidence type="ECO:0000313" key="2">
    <source>
        <dbReference type="EMBL" id="BCB06658.1"/>
    </source>
</evidence>
<organism evidence="2 3">
    <name type="scientific">Halomonas hydrothermalis</name>
    <dbReference type="NCBI Taxonomy" id="115561"/>
    <lineage>
        <taxon>Bacteria</taxon>
        <taxon>Pseudomonadati</taxon>
        <taxon>Pseudomonadota</taxon>
        <taxon>Gammaproteobacteria</taxon>
        <taxon>Oceanospirillales</taxon>
        <taxon>Halomonadaceae</taxon>
        <taxon>Halomonas</taxon>
    </lineage>
</organism>
<protein>
    <submittedName>
        <fullName evidence="2">Uncharacterized protein</fullName>
    </submittedName>
</protein>